<feature type="domain" description="Methylamine utilisation protein MauE" evidence="6">
    <location>
        <begin position="5"/>
        <end position="132"/>
    </location>
</feature>
<gene>
    <name evidence="7" type="ORF">A0O34_07115</name>
</gene>
<evidence type="ECO:0000313" key="8">
    <source>
        <dbReference type="Proteomes" id="UP000077824"/>
    </source>
</evidence>
<protein>
    <recommendedName>
        <fullName evidence="6">Methylamine utilisation protein MauE domain-containing protein</fullName>
    </recommendedName>
</protein>
<keyword evidence="8" id="KW-1185">Reference proteome</keyword>
<dbReference type="Proteomes" id="UP000077824">
    <property type="component" value="Chromosome"/>
</dbReference>
<dbReference type="RefSeq" id="WP_066753049.1">
    <property type="nucleotide sequence ID" value="NZ_CP015199.1"/>
</dbReference>
<dbReference type="GO" id="GO:0016020">
    <property type="term" value="C:membrane"/>
    <property type="evidence" value="ECO:0007669"/>
    <property type="project" value="UniProtKB-SubCell"/>
</dbReference>
<evidence type="ECO:0000256" key="5">
    <source>
        <dbReference type="SAM" id="Phobius"/>
    </source>
</evidence>
<dbReference type="InterPro" id="IPR009908">
    <property type="entry name" value="Methylamine_util_MauE"/>
</dbReference>
<evidence type="ECO:0000256" key="2">
    <source>
        <dbReference type="ARBA" id="ARBA00022692"/>
    </source>
</evidence>
<keyword evidence="4 5" id="KW-0472">Membrane</keyword>
<reference evidence="7 8" key="1">
    <citation type="submission" date="2016-04" db="EMBL/GenBank/DDBJ databases">
        <title>Complete Genome Sequence of Chryseobacterium sp. IHBB 10212.</title>
        <authorList>
            <person name="Pal M."/>
            <person name="Swarnkar M.K."/>
            <person name="Kaushal K."/>
            <person name="Chhibber S."/>
            <person name="Singh A.K."/>
            <person name="Gulati A."/>
        </authorList>
    </citation>
    <scope>NUCLEOTIDE SEQUENCE [LARGE SCALE GENOMIC DNA]</scope>
    <source>
        <strain evidence="7 8">IHBB 10212</strain>
    </source>
</reference>
<feature type="transmembrane region" description="Helical" evidence="5">
    <location>
        <begin position="49"/>
        <end position="67"/>
    </location>
</feature>
<dbReference type="KEGG" id="chh:A0O34_07115"/>
<keyword evidence="3 5" id="KW-1133">Transmembrane helix</keyword>
<dbReference type="STRING" id="1685010.A0O34_07115"/>
<evidence type="ECO:0000256" key="3">
    <source>
        <dbReference type="ARBA" id="ARBA00022989"/>
    </source>
</evidence>
<comment type="subcellular location">
    <subcellularLocation>
        <location evidence="1">Membrane</location>
        <topology evidence="1">Multi-pass membrane protein</topology>
    </subcellularLocation>
</comment>
<proteinExistence type="predicted"/>
<evidence type="ECO:0000313" key="7">
    <source>
        <dbReference type="EMBL" id="ANF50299.1"/>
    </source>
</evidence>
<evidence type="ECO:0000256" key="4">
    <source>
        <dbReference type="ARBA" id="ARBA00023136"/>
    </source>
</evidence>
<feature type="transmembrane region" description="Helical" evidence="5">
    <location>
        <begin position="115"/>
        <end position="133"/>
    </location>
</feature>
<name>A0A172XTF2_9FLAO</name>
<dbReference type="GO" id="GO:0030416">
    <property type="term" value="P:methylamine metabolic process"/>
    <property type="evidence" value="ECO:0007669"/>
    <property type="project" value="InterPro"/>
</dbReference>
<organism evidence="7 8">
    <name type="scientific">Chryseobacterium glaciei</name>
    <dbReference type="NCBI Taxonomy" id="1685010"/>
    <lineage>
        <taxon>Bacteria</taxon>
        <taxon>Pseudomonadati</taxon>
        <taxon>Bacteroidota</taxon>
        <taxon>Flavobacteriia</taxon>
        <taxon>Flavobacteriales</taxon>
        <taxon>Weeksellaceae</taxon>
        <taxon>Chryseobacterium group</taxon>
        <taxon>Chryseobacterium</taxon>
    </lineage>
</organism>
<dbReference type="EMBL" id="CP015199">
    <property type="protein sequence ID" value="ANF50299.1"/>
    <property type="molecule type" value="Genomic_DNA"/>
</dbReference>
<evidence type="ECO:0000259" key="6">
    <source>
        <dbReference type="Pfam" id="PF07291"/>
    </source>
</evidence>
<evidence type="ECO:0000256" key="1">
    <source>
        <dbReference type="ARBA" id="ARBA00004141"/>
    </source>
</evidence>
<keyword evidence="2 5" id="KW-0812">Transmembrane</keyword>
<dbReference type="Pfam" id="PF07291">
    <property type="entry name" value="MauE"/>
    <property type="match status" value="1"/>
</dbReference>
<feature type="transmembrane region" description="Helical" evidence="5">
    <location>
        <begin position="74"/>
        <end position="95"/>
    </location>
</feature>
<sequence length="148" mass="16920">MKTRNVILEIIVALLVLLWVYTAMSKWGNHQAFYRQLSWNPTTVGYQDILYYFLPGSELLAALLLLLKPVRTYGLWLSAGLMLVFTVYVFYVIFIDPTKATCTCGGVLSAMTWKQHLVFNISYLLTSCAGIYLNKKDPKNDHTNLLMN</sequence>
<accession>A0A172XTF2</accession>
<dbReference type="AlphaFoldDB" id="A0A172XTF2"/>